<dbReference type="PRINTS" id="PR00371">
    <property type="entry name" value="FPNCR"/>
</dbReference>
<keyword evidence="9" id="KW-0472">Membrane</keyword>
<dbReference type="Gene3D" id="1.20.990.10">
    <property type="entry name" value="NADPH-cytochrome p450 Reductase, Chain A, domain 3"/>
    <property type="match status" value="1"/>
</dbReference>
<evidence type="ECO:0000256" key="3">
    <source>
        <dbReference type="ARBA" id="ARBA00022630"/>
    </source>
</evidence>
<evidence type="ECO:0000256" key="2">
    <source>
        <dbReference type="ARBA" id="ARBA00001974"/>
    </source>
</evidence>
<keyword evidence="6" id="KW-0521">NADP</keyword>
<feature type="region of interest" description="Disordered" evidence="8">
    <location>
        <begin position="813"/>
        <end position="846"/>
    </location>
</feature>
<name>A0ABR0EJ17_ZASCE</name>
<dbReference type="PRINTS" id="PR00369">
    <property type="entry name" value="FLAVODOXIN"/>
</dbReference>
<evidence type="ECO:0000256" key="1">
    <source>
        <dbReference type="ARBA" id="ARBA00001917"/>
    </source>
</evidence>
<dbReference type="InterPro" id="IPR003097">
    <property type="entry name" value="CysJ-like_FAD-binding"/>
</dbReference>
<keyword evidence="9" id="KW-0812">Transmembrane</keyword>
<dbReference type="SUPFAM" id="SSF52218">
    <property type="entry name" value="Flavoproteins"/>
    <property type="match status" value="1"/>
</dbReference>
<evidence type="ECO:0000256" key="6">
    <source>
        <dbReference type="ARBA" id="ARBA00022857"/>
    </source>
</evidence>
<dbReference type="Gene3D" id="3.40.50.80">
    <property type="entry name" value="Nucleotide-binding domain of ferredoxin-NADP reductase (FNR) module"/>
    <property type="match status" value="1"/>
</dbReference>
<dbReference type="SUPFAM" id="SSF52343">
    <property type="entry name" value="Ferredoxin reductase-like, C-terminal NADP-linked domain"/>
    <property type="match status" value="1"/>
</dbReference>
<keyword evidence="3" id="KW-0285">Flavoprotein</keyword>
<sequence>MDIQNTRLPPLGLVSFEKTLSNLPRHVQIDDVLAVLVVGAVVATLWYLGLIWEKPDPHLYKLFERPQAHMMDAGATKGTRDIGEKLGQIGADIVIFWGSQSGTAERMANRLSKEIRQRFGKKALVADASDYESASISNILQSKLAVFIVSTFGEGDPSDNLQDLWSWLETAKGTPLADIRYVGLGLGNSNYKYFNAVVDVFASKLNALGAKCLLPIGKADDAQGQTEEHYLEFKAALFQLFKSEMGFEEHDPVYEPSIKLVEDTSLEPIDLYNGEPWSPAKDRKTARIMSPVHSLPVKATRELFDDAKDRNCIHMEVDLSEHPGLKYKTGDHLGVWATNPQPEVERLLRSLGKLSAASTPVSLRSLDEETKLKVPTPTTLEALFQNYLEICAAVPRETIASLVQFAPTPAAKDVLTTISNDKAAYEKLSDSMYLNLGSLLEYAAPGDGAWKDLPLSLIVEVLPAMQPRYYSISSSSVVHARQIAITAVVSDKKTQGEAIIPGLCTNHLIGLQQSFLGKSNPDSQPRINAHVRKSTFKMPASMAQPIIMVAAGTGMAPFRAFLQERARLSKMGREIGRTILFFGCRNEKQDFLYANELHEWTSMPEMNLSVITAFSRPDEGGKVYVQDRVKEHADEVCDLTTEKEASFYICGSAAMAREVSRVVGEEIGRRKGLDEGRLREFMDKQKRIRRWQQDVWDSFILEDGSGLEYGVPEDDDPSEETVVAQQPSLAEVPRRAPISGLLSPTVPSEVPRSNCVATIESLLQPDVAPEAQNVIIPAQHRGPNPQNAIHGPVPDFASPASIEELTKRHEDGLNAASPSFHTPFPVGSTDGHSPTQSLPTPSALPKPNLSRREAYLVQHFINKIGPWMDVCDLSSHFTHELPRRAMHKPMVLFAILAISSKHLAILTRQPEPAEASFYHGQCLRLVIEQLAQQGSIHDDNLLATVVCLRIFEEIEHKTDNHLHLAGTSRLLRAIPTFAHSGGLGEAACWQSLRQDIYICLTRGLPPSLDLDSFEQSTVFTFRDDAACANVIILWFAKILRLAYSDDYEGLSLWDRLALDVEAWNDRRLRLFQPIYYEDFDVADNRPFPVVHMISPPQVAALQYYHACKAFLLLHKPHAESLAGFQAAKRRRTMERDVTYHLMAIVGLAQSNPFVENANFTAHHVLRIGGYCIMNPLQRTHVLEFLDHVERVMGWSTSATIALLKDQWSDLDCPND</sequence>
<dbReference type="InterPro" id="IPR039261">
    <property type="entry name" value="FNR_nucleotide-bd"/>
</dbReference>
<comment type="caution">
    <text evidence="12">The sequence shown here is derived from an EMBL/GenBank/DDBJ whole genome shotgun (WGS) entry which is preliminary data.</text>
</comment>
<dbReference type="PANTHER" id="PTHR19384">
    <property type="entry name" value="NITRIC OXIDE SYNTHASE-RELATED"/>
    <property type="match status" value="1"/>
</dbReference>
<proteinExistence type="predicted"/>
<dbReference type="InterPro" id="IPR021858">
    <property type="entry name" value="Fun_TF"/>
</dbReference>
<dbReference type="InterPro" id="IPR017927">
    <property type="entry name" value="FAD-bd_FR_type"/>
</dbReference>
<dbReference type="Pfam" id="PF00175">
    <property type="entry name" value="NAD_binding_1"/>
    <property type="match status" value="1"/>
</dbReference>
<dbReference type="InterPro" id="IPR023173">
    <property type="entry name" value="NADPH_Cyt_P450_Rdtase_alpha"/>
</dbReference>
<dbReference type="InterPro" id="IPR029039">
    <property type="entry name" value="Flavoprotein-like_sf"/>
</dbReference>
<dbReference type="PANTHER" id="PTHR19384:SF108">
    <property type="entry name" value="NADPH--CYTOCHROME P450 REDUCTASE"/>
    <property type="match status" value="1"/>
</dbReference>
<dbReference type="Proteomes" id="UP001305779">
    <property type="component" value="Unassembled WGS sequence"/>
</dbReference>
<dbReference type="InterPro" id="IPR017938">
    <property type="entry name" value="Riboflavin_synthase-like_b-brl"/>
</dbReference>
<dbReference type="Pfam" id="PF00258">
    <property type="entry name" value="Flavodoxin_1"/>
    <property type="match status" value="1"/>
</dbReference>
<keyword evidence="13" id="KW-1185">Reference proteome</keyword>
<keyword evidence="4" id="KW-0288">FMN</keyword>
<evidence type="ECO:0000256" key="8">
    <source>
        <dbReference type="SAM" id="MobiDB-lite"/>
    </source>
</evidence>
<evidence type="ECO:0000256" key="4">
    <source>
        <dbReference type="ARBA" id="ARBA00022643"/>
    </source>
</evidence>
<evidence type="ECO:0000313" key="13">
    <source>
        <dbReference type="Proteomes" id="UP001305779"/>
    </source>
</evidence>
<evidence type="ECO:0000313" key="12">
    <source>
        <dbReference type="EMBL" id="KAK4501231.1"/>
    </source>
</evidence>
<gene>
    <name evidence="12" type="ORF">PRZ48_007038</name>
</gene>
<dbReference type="InterPro" id="IPR001433">
    <property type="entry name" value="OxRdtase_FAD/NAD-bd"/>
</dbReference>
<dbReference type="Gene3D" id="2.40.30.10">
    <property type="entry name" value="Translation factors"/>
    <property type="match status" value="1"/>
</dbReference>
<dbReference type="Pfam" id="PF11951">
    <property type="entry name" value="Fungal_trans_2"/>
    <property type="match status" value="1"/>
</dbReference>
<dbReference type="Pfam" id="PF00667">
    <property type="entry name" value="FAD_binding_1"/>
    <property type="match status" value="1"/>
</dbReference>
<dbReference type="CDD" id="cd12148">
    <property type="entry name" value="fungal_TF_MHR"/>
    <property type="match status" value="1"/>
</dbReference>
<keyword evidence="5" id="KW-0274">FAD</keyword>
<keyword evidence="9" id="KW-1133">Transmembrane helix</keyword>
<feature type="transmembrane region" description="Helical" evidence="9">
    <location>
        <begin position="32"/>
        <end position="52"/>
    </location>
</feature>
<dbReference type="EMBL" id="JAXOVC010000005">
    <property type="protein sequence ID" value="KAK4501231.1"/>
    <property type="molecule type" value="Genomic_DNA"/>
</dbReference>
<keyword evidence="7" id="KW-0560">Oxidoreductase</keyword>
<feature type="domain" description="FAD-binding FR-type" evidence="11">
    <location>
        <begin position="290"/>
        <end position="539"/>
    </location>
</feature>
<comment type="cofactor">
    <cofactor evidence="2">
        <name>FAD</name>
        <dbReference type="ChEBI" id="CHEBI:57692"/>
    </cofactor>
</comment>
<feature type="compositionally biased region" description="Polar residues" evidence="8">
    <location>
        <begin position="830"/>
        <end position="840"/>
    </location>
</feature>
<dbReference type="Gene3D" id="3.40.50.360">
    <property type="match status" value="1"/>
</dbReference>
<organism evidence="12 13">
    <name type="scientific">Zasmidium cellare</name>
    <name type="common">Wine cellar mold</name>
    <name type="synonym">Racodium cellare</name>
    <dbReference type="NCBI Taxonomy" id="395010"/>
    <lineage>
        <taxon>Eukaryota</taxon>
        <taxon>Fungi</taxon>
        <taxon>Dikarya</taxon>
        <taxon>Ascomycota</taxon>
        <taxon>Pezizomycotina</taxon>
        <taxon>Dothideomycetes</taxon>
        <taxon>Dothideomycetidae</taxon>
        <taxon>Mycosphaerellales</taxon>
        <taxon>Mycosphaerellaceae</taxon>
        <taxon>Zasmidium</taxon>
    </lineage>
</organism>
<evidence type="ECO:0008006" key="14">
    <source>
        <dbReference type="Google" id="ProtNLM"/>
    </source>
</evidence>
<evidence type="ECO:0000256" key="5">
    <source>
        <dbReference type="ARBA" id="ARBA00022827"/>
    </source>
</evidence>
<evidence type="ECO:0000259" key="11">
    <source>
        <dbReference type="PROSITE" id="PS51384"/>
    </source>
</evidence>
<protein>
    <recommendedName>
        <fullName evidence="14">NADPH--hemoprotein reductase</fullName>
    </recommendedName>
</protein>
<dbReference type="InterPro" id="IPR001094">
    <property type="entry name" value="Flavdoxin-like"/>
</dbReference>
<dbReference type="InterPro" id="IPR008254">
    <property type="entry name" value="Flavodoxin/NO_synth"/>
</dbReference>
<evidence type="ECO:0000259" key="10">
    <source>
        <dbReference type="PROSITE" id="PS50902"/>
    </source>
</evidence>
<dbReference type="PROSITE" id="PS50902">
    <property type="entry name" value="FLAVODOXIN_LIKE"/>
    <property type="match status" value="1"/>
</dbReference>
<accession>A0ABR0EJ17</accession>
<evidence type="ECO:0000256" key="7">
    <source>
        <dbReference type="ARBA" id="ARBA00023002"/>
    </source>
</evidence>
<comment type="cofactor">
    <cofactor evidence="1">
        <name>FMN</name>
        <dbReference type="ChEBI" id="CHEBI:58210"/>
    </cofactor>
</comment>
<feature type="domain" description="Flavodoxin-like" evidence="10">
    <location>
        <begin position="93"/>
        <end position="238"/>
    </location>
</feature>
<dbReference type="InterPro" id="IPR001709">
    <property type="entry name" value="Flavoprot_Pyr_Nucl_cyt_Rdtase"/>
</dbReference>
<dbReference type="PROSITE" id="PS51384">
    <property type="entry name" value="FAD_FR"/>
    <property type="match status" value="1"/>
</dbReference>
<evidence type="ECO:0000256" key="9">
    <source>
        <dbReference type="SAM" id="Phobius"/>
    </source>
</evidence>
<reference evidence="12 13" key="1">
    <citation type="journal article" date="2023" name="G3 (Bethesda)">
        <title>A chromosome-level genome assembly of Zasmidium syzygii isolated from banana leaves.</title>
        <authorList>
            <person name="van Westerhoven A.C."/>
            <person name="Mehrabi R."/>
            <person name="Talebi R."/>
            <person name="Steentjes M.B.F."/>
            <person name="Corcolon B."/>
            <person name="Chong P.A."/>
            <person name="Kema G.H.J."/>
            <person name="Seidl M.F."/>
        </authorList>
    </citation>
    <scope>NUCLEOTIDE SEQUENCE [LARGE SCALE GENOMIC DNA]</scope>
    <source>
        <strain evidence="12 13">P124</strain>
    </source>
</reference>
<dbReference type="SUPFAM" id="SSF63380">
    <property type="entry name" value="Riboflavin synthase domain-like"/>
    <property type="match status" value="1"/>
</dbReference>